<evidence type="ECO:0000256" key="7">
    <source>
        <dbReference type="ARBA" id="ARBA00023029"/>
    </source>
</evidence>
<evidence type="ECO:0000256" key="9">
    <source>
        <dbReference type="ARBA" id="ARBA00023235"/>
    </source>
</evidence>
<feature type="domain" description="Spo11/DNA topoisomerase VI subunit A N-terminal" evidence="11">
    <location>
        <begin position="136"/>
        <end position="196"/>
    </location>
</feature>
<dbReference type="InterPro" id="IPR034136">
    <property type="entry name" value="TOPRIM_Topo6A/Spo11"/>
</dbReference>
<dbReference type="Pfam" id="PF21180">
    <property type="entry name" value="TOP6A-Spo11_Toprim"/>
    <property type="match status" value="1"/>
</dbReference>
<evidence type="ECO:0000256" key="1">
    <source>
        <dbReference type="ARBA" id="ARBA00000185"/>
    </source>
</evidence>
<dbReference type="Gene3D" id="1.10.10.10">
    <property type="entry name" value="Winged helix-like DNA-binding domain superfamily/Winged helix DNA-binding domain"/>
    <property type="match status" value="1"/>
</dbReference>
<keyword evidence="9 10" id="KW-0413">Isomerase</keyword>
<evidence type="ECO:0000256" key="8">
    <source>
        <dbReference type="ARBA" id="ARBA00023125"/>
    </source>
</evidence>
<dbReference type="InterPro" id="IPR013049">
    <property type="entry name" value="Spo11/TopoVI_A_N"/>
</dbReference>
<evidence type="ECO:0000256" key="2">
    <source>
        <dbReference type="ARBA" id="ARBA00001946"/>
    </source>
</evidence>
<evidence type="ECO:0000259" key="12">
    <source>
        <dbReference type="Pfam" id="PF21180"/>
    </source>
</evidence>
<evidence type="ECO:0000256" key="3">
    <source>
        <dbReference type="ARBA" id="ARBA00006559"/>
    </source>
</evidence>
<evidence type="ECO:0000313" key="13">
    <source>
        <dbReference type="EMBL" id="GKT26963.1"/>
    </source>
</evidence>
<keyword evidence="5" id="KW-0479">Metal-binding</keyword>
<dbReference type="InterPro" id="IPR036078">
    <property type="entry name" value="Spo11/TopoVI_A_sf"/>
</dbReference>
<feature type="active site" description="O-(5'-phospho-DNA)-tyrosine intermediate" evidence="10">
    <location>
        <position position="164"/>
    </location>
</feature>
<organism evidence="13 14">
    <name type="scientific">Aduncisulcus paluster</name>
    <dbReference type="NCBI Taxonomy" id="2918883"/>
    <lineage>
        <taxon>Eukaryota</taxon>
        <taxon>Metamonada</taxon>
        <taxon>Carpediemonas-like organisms</taxon>
        <taxon>Aduncisulcus</taxon>
    </lineage>
</organism>
<proteinExistence type="inferred from homology"/>
<dbReference type="PRINTS" id="PR01550">
    <property type="entry name" value="TOP6AFAMILY"/>
</dbReference>
<evidence type="ECO:0000256" key="5">
    <source>
        <dbReference type="ARBA" id="ARBA00022723"/>
    </source>
</evidence>
<evidence type="ECO:0000256" key="10">
    <source>
        <dbReference type="PROSITE-ProRule" id="PRU01385"/>
    </source>
</evidence>
<keyword evidence="14" id="KW-1185">Reference proteome</keyword>
<dbReference type="InterPro" id="IPR036388">
    <property type="entry name" value="WH-like_DNA-bd_sf"/>
</dbReference>
<evidence type="ECO:0000313" key="14">
    <source>
        <dbReference type="Proteomes" id="UP001057375"/>
    </source>
</evidence>
<keyword evidence="7 10" id="KW-0799">Topoisomerase</keyword>
<dbReference type="EMBL" id="BQXS01012693">
    <property type="protein sequence ID" value="GKT26963.1"/>
    <property type="molecule type" value="Genomic_DNA"/>
</dbReference>
<sequence>MIQFLEDILSIDDDLDYAETLFDPEHGKPITRDRTCFCLAKTHYLSPSHQTIDREKIEIPCFEQMESEHTKMEEIEFSSSDKDIHDIFEMVHPLKRTSFQCSQFPHSSLHKNSTSKESITIVSKRVNFFCLSQSIKFSQILLQISHINSLFHSNKHATKRELYYTHIAFFRSQKQSDEILDFICDMFGVQLHELRVCPSVKGFICGNMNIRMKRSETNEEMMVNSISHIESISPQGLSHLKPSQRETFDKLSSYVSLSICNDSVSLPPPFPSLITSISSDASCIIVVEKDTVFQHLFEAKIVSQLNAIMVTGRGYPDTVTQSMLYKLTQHLPHLPVFFLVDGDPYGLEIALTYACGTLGTSKTSSDQGTTDGVAALSDRLSGLGARGCGVGKGTLLGVSVPDMKRVSDRVRVPLSKRDVEKCHHVQGRVLNEQRMHEERKKHQDIDMFEMGNYSCGSPFDIHFSSSHSANISSHHRSSSSYENFLADVSVSLRYMLINGYKVELEGYSSLGRDAMGEIVLERIRERLFLGLDTGEGEKEEESESHMVITGDGQGISGSGLFLDGHTDSLMIPLSSSSGVHRGFRDVSKAGNISLIEEEVPTETMIRDLEEAAECSEESSCFSDTIVNRTHINRVL</sequence>
<dbReference type="SUPFAM" id="SSF56726">
    <property type="entry name" value="DNA topoisomerase IV, alpha subunit"/>
    <property type="match status" value="1"/>
</dbReference>
<dbReference type="Gene3D" id="3.40.1360.10">
    <property type="match status" value="1"/>
</dbReference>
<dbReference type="CDD" id="cd00223">
    <property type="entry name" value="TOPRIM_TopoIIB_SPO"/>
    <property type="match status" value="1"/>
</dbReference>
<gene>
    <name evidence="13" type="ORF">ADUPG1_013550</name>
</gene>
<comment type="cofactor">
    <cofactor evidence="2">
        <name>Mg(2+)</name>
        <dbReference type="ChEBI" id="CHEBI:18420"/>
    </cofactor>
</comment>
<evidence type="ECO:0000256" key="6">
    <source>
        <dbReference type="ARBA" id="ARBA00022842"/>
    </source>
</evidence>
<dbReference type="PANTHER" id="PTHR10848:SF0">
    <property type="entry name" value="MEIOTIC RECOMBINATION PROTEIN SPO11"/>
    <property type="match status" value="1"/>
</dbReference>
<comment type="catalytic activity">
    <reaction evidence="1 10">
        <text>ATP-dependent breakage, passage and rejoining of double-stranded DNA.</text>
        <dbReference type="EC" id="5.6.2.2"/>
    </reaction>
</comment>
<dbReference type="PANTHER" id="PTHR10848">
    <property type="entry name" value="MEIOTIC RECOMBINATION PROTEIN SPO11"/>
    <property type="match status" value="1"/>
</dbReference>
<feature type="domain" description="Topoisomerase 6 subunit A/Spo11 TOPRIM" evidence="12">
    <location>
        <begin position="284"/>
        <end position="365"/>
    </location>
</feature>
<comment type="caution">
    <text evidence="13">The sequence shown here is derived from an EMBL/GenBank/DDBJ whole genome shotgun (WGS) entry which is preliminary data.</text>
</comment>
<dbReference type="PROSITE" id="PS52041">
    <property type="entry name" value="TOPO_IIB"/>
    <property type="match status" value="1"/>
</dbReference>
<protein>
    <recommendedName>
        <fullName evidence="4">DNA topoisomerase (ATP-hydrolyzing)</fullName>
        <ecNumber evidence="4">5.6.2.2</ecNumber>
    </recommendedName>
</protein>
<dbReference type="EC" id="5.6.2.2" evidence="4"/>
<accession>A0ABQ5K395</accession>
<keyword evidence="6" id="KW-0460">Magnesium</keyword>
<name>A0ABQ5K395_9EUKA</name>
<dbReference type="Proteomes" id="UP001057375">
    <property type="component" value="Unassembled WGS sequence"/>
</dbReference>
<dbReference type="Pfam" id="PF04406">
    <property type="entry name" value="TP6A_N"/>
    <property type="match status" value="1"/>
</dbReference>
<comment type="similarity">
    <text evidence="3 10">Belongs to the TOP6A family.</text>
</comment>
<evidence type="ECO:0000259" key="11">
    <source>
        <dbReference type="Pfam" id="PF04406"/>
    </source>
</evidence>
<keyword evidence="8 10" id="KW-0238">DNA-binding</keyword>
<evidence type="ECO:0000256" key="4">
    <source>
        <dbReference type="ARBA" id="ARBA00012895"/>
    </source>
</evidence>
<dbReference type="InterPro" id="IPR002815">
    <property type="entry name" value="Spo11/TopoVI_A"/>
</dbReference>
<reference evidence="13" key="1">
    <citation type="submission" date="2022-03" db="EMBL/GenBank/DDBJ databases">
        <title>Draft genome sequence of Aduncisulcus paluster, a free-living microaerophilic Fornicata.</title>
        <authorList>
            <person name="Yuyama I."/>
            <person name="Kume K."/>
            <person name="Tamura T."/>
            <person name="Inagaki Y."/>
            <person name="Hashimoto T."/>
        </authorList>
    </citation>
    <scope>NUCLEOTIDE SEQUENCE</scope>
    <source>
        <strain evidence="13">NY0171</strain>
    </source>
</reference>